<protein>
    <submittedName>
        <fullName evidence="1">Putative orfan</fullName>
    </submittedName>
</protein>
<reference evidence="1" key="2">
    <citation type="journal article" date="2018" name="Nat. Commun.">
        <title>Tailed giant Tupanvirus possesses the most complete translational apparatus of the known virosphere.</title>
        <authorList>
            <person name="Abrahao J."/>
            <person name="Silva L."/>
            <person name="Silva L.S."/>
            <person name="Khalil J.Y.B."/>
            <person name="Rodrigues R."/>
            <person name="Arantes T."/>
            <person name="Assis F."/>
            <person name="Boratto P."/>
            <person name="Andrade M."/>
            <person name="Kroon E.G."/>
            <person name="Ribeiro B."/>
            <person name="Bergier I."/>
            <person name="Seligmann H."/>
            <person name="Ghigo E."/>
            <person name="Colson P."/>
            <person name="Levasseur A."/>
            <person name="Kroemer G."/>
            <person name="Raoult D."/>
            <person name="La Scola B."/>
        </authorList>
    </citation>
    <scope>NUCLEOTIDE SEQUENCE [LARGE SCALE GENOMIC DNA]</scope>
    <source>
        <strain evidence="1">Soda lake</strain>
    </source>
</reference>
<evidence type="ECO:0000313" key="1">
    <source>
        <dbReference type="EMBL" id="QKU35761.1"/>
    </source>
</evidence>
<organism evidence="1">
    <name type="scientific">Tupanvirus soda lake</name>
    <dbReference type="NCBI Taxonomy" id="2126985"/>
    <lineage>
        <taxon>Viruses</taxon>
        <taxon>Varidnaviria</taxon>
        <taxon>Bamfordvirae</taxon>
        <taxon>Nucleocytoviricota</taxon>
        <taxon>Megaviricetes</taxon>
        <taxon>Imitervirales</taxon>
        <taxon>Mimiviridae</taxon>
        <taxon>Megamimivirinae</taxon>
        <taxon>Tupanvirus</taxon>
        <taxon>Tupanvirus salinum</taxon>
    </lineage>
</organism>
<dbReference type="RefSeq" id="YP_010782443.1">
    <property type="nucleotide sequence ID" value="NC_075039.1"/>
</dbReference>
<reference evidence="1" key="1">
    <citation type="submission" date="2017-01" db="EMBL/GenBank/DDBJ databases">
        <authorList>
            <person name="Assis F.L."/>
            <person name="Abrahao J.S."/>
            <person name="Silva L."/>
            <person name="Khalil J.B."/>
            <person name="Rodrigues R."/>
            <person name="Silva L.S."/>
            <person name="Arantes T."/>
            <person name="Boratto P."/>
            <person name="Andrade M."/>
            <person name="Kroon E.G."/>
            <person name="Ribeiro B."/>
            <person name="Bergier I."/>
            <person name="Seligmann H."/>
            <person name="Ghigo E."/>
            <person name="Colson P."/>
            <person name="Levasseur A."/>
            <person name="Raoult D."/>
            <person name="Scola B.L."/>
        </authorList>
    </citation>
    <scope>NUCLEOTIDE SEQUENCE</scope>
    <source>
        <strain evidence="1">Soda lake</strain>
    </source>
</reference>
<dbReference type="EMBL" id="KY523104">
    <property type="protein sequence ID" value="QKU35761.1"/>
    <property type="molecule type" value="Genomic_DNA"/>
</dbReference>
<dbReference type="GeneID" id="80519207"/>
<sequence length="54" mass="6548">MKEYVLKFQVIESKNIFTISVHAEKMNQDVIDNILSYIRTFNDDKFRYLGLYVR</sequence>
<proteinExistence type="predicted"/>
<accession>A0A6N1P494</accession>
<dbReference type="KEGG" id="vg:80519207"/>
<name>A0A6N1P494_9VIRU</name>